<dbReference type="RefSeq" id="WP_169716813.1">
    <property type="nucleotide sequence ID" value="NZ_CP155571.1"/>
</dbReference>
<keyword evidence="3" id="KW-1185">Reference proteome</keyword>
<dbReference type="InterPro" id="IPR025531">
    <property type="entry name" value="DUF4418"/>
</dbReference>
<name>A0ABZ3JAJ3_SPOA4</name>
<feature type="transmembrane region" description="Helical" evidence="1">
    <location>
        <begin position="15"/>
        <end position="36"/>
    </location>
</feature>
<dbReference type="EMBL" id="CP155571">
    <property type="protein sequence ID" value="XFO75156.1"/>
    <property type="molecule type" value="Genomic_DNA"/>
</dbReference>
<keyword evidence="1" id="KW-1133">Transmembrane helix</keyword>
<evidence type="ECO:0000313" key="3">
    <source>
        <dbReference type="Proteomes" id="UP000216052"/>
    </source>
</evidence>
<evidence type="ECO:0000256" key="1">
    <source>
        <dbReference type="SAM" id="Phobius"/>
    </source>
</evidence>
<keyword evidence="1" id="KW-0472">Membrane</keyword>
<dbReference type="Pfam" id="PF14387">
    <property type="entry name" value="DUF4418"/>
    <property type="match status" value="1"/>
</dbReference>
<feature type="transmembrane region" description="Helical" evidence="1">
    <location>
        <begin position="88"/>
        <end position="109"/>
    </location>
</feature>
<protein>
    <recommendedName>
        <fullName evidence="4">DUF4418 domain-containing protein</fullName>
    </recommendedName>
</protein>
<evidence type="ECO:0000313" key="2">
    <source>
        <dbReference type="EMBL" id="XFO75156.1"/>
    </source>
</evidence>
<dbReference type="Proteomes" id="UP000216052">
    <property type="component" value="Chromosome"/>
</dbReference>
<proteinExistence type="predicted"/>
<sequence length="166" mass="18522">MSKEYKQRNLRLNHGLGWLALVFSLALFTTPILFPICQGLMETKAGMPIPMKCHWSYRIETVLAMLGIGLSGLYFWVKNAEVKKYFGLGFLIIGLLVIFVPTNLIIGVCNSAKMPCRATTSWMWTWGGLLVLTGLSMIVYWHQQSQAEKRLPGAETGGGMPPGREV</sequence>
<gene>
    <name evidence="2" type="ORF">SPACI_052710</name>
</gene>
<accession>A0ABZ3JAJ3</accession>
<evidence type="ECO:0008006" key="4">
    <source>
        <dbReference type="Google" id="ProtNLM"/>
    </source>
</evidence>
<feature type="transmembrane region" description="Helical" evidence="1">
    <location>
        <begin position="121"/>
        <end position="141"/>
    </location>
</feature>
<feature type="transmembrane region" description="Helical" evidence="1">
    <location>
        <begin position="57"/>
        <end position="76"/>
    </location>
</feature>
<keyword evidence="1" id="KW-0812">Transmembrane</keyword>
<reference evidence="2" key="1">
    <citation type="submission" date="2024-05" db="EMBL/GenBank/DDBJ databases">
        <title>Isolation and characterization of Sporomusa carbonis sp. nov., a carboxydotrophic hydrogenogen in the genus of Sporomusa isolated from a charcoal burning pile.</title>
        <authorList>
            <person name="Boeer T."/>
            <person name="Rosenbaum F."/>
            <person name="Eysell L."/>
            <person name="Mueller V."/>
            <person name="Daniel R."/>
            <person name="Poehlein A."/>
        </authorList>
    </citation>
    <scope>NUCLEOTIDE SEQUENCE [LARGE SCALE GENOMIC DNA]</scope>
    <source>
        <strain evidence="2">DSM 3132</strain>
    </source>
</reference>
<organism evidence="2 3">
    <name type="scientific">Sporomusa acidovorans (strain ATCC 49682 / DSM 3132 / Mol)</name>
    <dbReference type="NCBI Taxonomy" id="1123286"/>
    <lineage>
        <taxon>Bacteria</taxon>
        <taxon>Bacillati</taxon>
        <taxon>Bacillota</taxon>
        <taxon>Negativicutes</taxon>
        <taxon>Selenomonadales</taxon>
        <taxon>Sporomusaceae</taxon>
        <taxon>Sporomusa</taxon>
    </lineage>
</organism>